<accession>A0A0A9CH82</accession>
<feature type="region of interest" description="Disordered" evidence="1">
    <location>
        <begin position="1"/>
        <end position="48"/>
    </location>
</feature>
<evidence type="ECO:0000256" key="1">
    <source>
        <dbReference type="SAM" id="MobiDB-lite"/>
    </source>
</evidence>
<organism evidence="2">
    <name type="scientific">Arundo donax</name>
    <name type="common">Giant reed</name>
    <name type="synonym">Donax arundinaceus</name>
    <dbReference type="NCBI Taxonomy" id="35708"/>
    <lineage>
        <taxon>Eukaryota</taxon>
        <taxon>Viridiplantae</taxon>
        <taxon>Streptophyta</taxon>
        <taxon>Embryophyta</taxon>
        <taxon>Tracheophyta</taxon>
        <taxon>Spermatophyta</taxon>
        <taxon>Magnoliopsida</taxon>
        <taxon>Liliopsida</taxon>
        <taxon>Poales</taxon>
        <taxon>Poaceae</taxon>
        <taxon>PACMAD clade</taxon>
        <taxon>Arundinoideae</taxon>
        <taxon>Arundineae</taxon>
        <taxon>Arundo</taxon>
    </lineage>
</organism>
<dbReference type="EMBL" id="GBRH01222271">
    <property type="protein sequence ID" value="JAD75624.1"/>
    <property type="molecule type" value="Transcribed_RNA"/>
</dbReference>
<dbReference type="AlphaFoldDB" id="A0A0A9CH82"/>
<name>A0A0A9CH82_ARUDO</name>
<feature type="compositionally biased region" description="Basic and acidic residues" evidence="1">
    <location>
        <begin position="16"/>
        <end position="25"/>
    </location>
</feature>
<reference evidence="2" key="1">
    <citation type="submission" date="2014-09" db="EMBL/GenBank/DDBJ databases">
        <authorList>
            <person name="Magalhaes I.L.F."/>
            <person name="Oliveira U."/>
            <person name="Santos F.R."/>
            <person name="Vidigal T.H.D.A."/>
            <person name="Brescovit A.D."/>
            <person name="Santos A.J."/>
        </authorList>
    </citation>
    <scope>NUCLEOTIDE SEQUENCE</scope>
    <source>
        <tissue evidence="2">Shoot tissue taken approximately 20 cm above the soil surface</tissue>
    </source>
</reference>
<sequence length="48" mass="5473">MNLTRSELRPTATGRLESERSERRASVWRGRSTDQSGRRRLTIRGGGD</sequence>
<proteinExistence type="predicted"/>
<evidence type="ECO:0000313" key="2">
    <source>
        <dbReference type="EMBL" id="JAD75624.1"/>
    </source>
</evidence>
<protein>
    <submittedName>
        <fullName evidence="2">Uncharacterized protein</fullName>
    </submittedName>
</protein>
<reference evidence="2" key="2">
    <citation type="journal article" date="2015" name="Data Brief">
        <title>Shoot transcriptome of the giant reed, Arundo donax.</title>
        <authorList>
            <person name="Barrero R.A."/>
            <person name="Guerrero F.D."/>
            <person name="Moolhuijzen P."/>
            <person name="Goolsby J.A."/>
            <person name="Tidwell J."/>
            <person name="Bellgard S.E."/>
            <person name="Bellgard M.I."/>
        </authorList>
    </citation>
    <scope>NUCLEOTIDE SEQUENCE</scope>
    <source>
        <tissue evidence="2">Shoot tissue taken approximately 20 cm above the soil surface</tissue>
    </source>
</reference>